<keyword evidence="2" id="KW-0328">Glycosyltransferase</keyword>
<dbReference type="Pfam" id="PF00535">
    <property type="entry name" value="Glycos_transf_2"/>
    <property type="match status" value="1"/>
</dbReference>
<dbReference type="GO" id="GO:0016757">
    <property type="term" value="F:glycosyltransferase activity"/>
    <property type="evidence" value="ECO:0007669"/>
    <property type="project" value="UniProtKB-KW"/>
</dbReference>
<dbReference type="AlphaFoldDB" id="A0A1T5E8L7"/>
<sequence>MVILAASILTGCLTLFYVFIILYLYRGWDRIPLFKKQGVDPKTFVSIIIAARNEEGKIEKTIGDILAQNYPRELFELIIVDDHSTDRTSEIITSFASSGVKLIKLNEAEFLNSYKKKAISEAINFSTGELIITTDADCRMNTTWLRTIVEFYHTGNYNMISSPVTYFEEKNAFEEIQTLEFLFLIGLGAAGIGNRIPATCNGANLAYRRDVFIKLNGFQGIDQLASGDDELFLHKVSSAFPGTIGFCKSPDAIVYTHAKSNLAQFIQQRKRWASKSTKYKNKSVIFLGVAVWLFNLSFIVNFGLGFMHTGFWNIGFIALLLKMFVEIIFLFSLCTFLGRRRLLWYVPLSTVLHIIYIVFIGIAGNSGKYNWKGRMVR</sequence>
<dbReference type="InterPro" id="IPR001173">
    <property type="entry name" value="Glyco_trans_2-like"/>
</dbReference>
<evidence type="ECO:0000313" key="6">
    <source>
        <dbReference type="EMBL" id="SKB80324.1"/>
    </source>
</evidence>
<evidence type="ECO:0000313" key="7">
    <source>
        <dbReference type="Proteomes" id="UP000189981"/>
    </source>
</evidence>
<dbReference type="EMBL" id="FUYR01000003">
    <property type="protein sequence ID" value="SKB80324.1"/>
    <property type="molecule type" value="Genomic_DNA"/>
</dbReference>
<feature type="transmembrane region" description="Helical" evidence="4">
    <location>
        <begin position="343"/>
        <end position="364"/>
    </location>
</feature>
<dbReference type="InterPro" id="IPR029044">
    <property type="entry name" value="Nucleotide-diphossugar_trans"/>
</dbReference>
<reference evidence="7" key="1">
    <citation type="submission" date="2017-02" db="EMBL/GenBank/DDBJ databases">
        <authorList>
            <person name="Varghese N."/>
            <person name="Submissions S."/>
        </authorList>
    </citation>
    <scope>NUCLEOTIDE SEQUENCE [LARGE SCALE GENOMIC DNA]</scope>
    <source>
        <strain evidence="7">DSM 22385</strain>
    </source>
</reference>
<evidence type="ECO:0000256" key="2">
    <source>
        <dbReference type="ARBA" id="ARBA00022676"/>
    </source>
</evidence>
<accession>A0A1T5E8L7</accession>
<feature type="domain" description="Glycosyltransferase 2-like" evidence="5">
    <location>
        <begin position="46"/>
        <end position="214"/>
    </location>
</feature>
<comment type="similarity">
    <text evidence="1">Belongs to the glycosyltransferase 2 family.</text>
</comment>
<dbReference type="SUPFAM" id="SSF53448">
    <property type="entry name" value="Nucleotide-diphospho-sugar transferases"/>
    <property type="match status" value="1"/>
</dbReference>
<dbReference type="RefSeq" id="WP_139377487.1">
    <property type="nucleotide sequence ID" value="NZ_FUYR01000003.1"/>
</dbReference>
<evidence type="ECO:0000256" key="3">
    <source>
        <dbReference type="ARBA" id="ARBA00022679"/>
    </source>
</evidence>
<dbReference type="STRING" id="572036.SAMN05661099_2798"/>
<name>A0A1T5E8L7_9SPHI</name>
<feature type="transmembrane region" description="Helical" evidence="4">
    <location>
        <begin position="310"/>
        <end position="331"/>
    </location>
</feature>
<evidence type="ECO:0000256" key="1">
    <source>
        <dbReference type="ARBA" id="ARBA00006739"/>
    </source>
</evidence>
<feature type="transmembrane region" description="Helical" evidence="4">
    <location>
        <begin position="6"/>
        <end position="25"/>
    </location>
</feature>
<keyword evidence="3 6" id="KW-0808">Transferase</keyword>
<keyword evidence="4" id="KW-0812">Transmembrane</keyword>
<dbReference type="PANTHER" id="PTHR43630">
    <property type="entry name" value="POLY-BETA-1,6-N-ACETYL-D-GLUCOSAMINE SYNTHASE"/>
    <property type="match status" value="1"/>
</dbReference>
<keyword evidence="7" id="KW-1185">Reference proteome</keyword>
<evidence type="ECO:0000256" key="4">
    <source>
        <dbReference type="SAM" id="Phobius"/>
    </source>
</evidence>
<keyword evidence="4" id="KW-0472">Membrane</keyword>
<keyword evidence="4" id="KW-1133">Transmembrane helix</keyword>
<dbReference type="PANTHER" id="PTHR43630:SF1">
    <property type="entry name" value="POLY-BETA-1,6-N-ACETYL-D-GLUCOSAMINE SYNTHASE"/>
    <property type="match status" value="1"/>
</dbReference>
<feature type="transmembrane region" description="Helical" evidence="4">
    <location>
        <begin position="284"/>
        <end position="304"/>
    </location>
</feature>
<evidence type="ECO:0000259" key="5">
    <source>
        <dbReference type="Pfam" id="PF00535"/>
    </source>
</evidence>
<dbReference type="OrthoDB" id="9805625at2"/>
<gene>
    <name evidence="6" type="ORF">SAMN05661099_2798</name>
</gene>
<dbReference type="Gene3D" id="3.90.550.10">
    <property type="entry name" value="Spore Coat Polysaccharide Biosynthesis Protein SpsA, Chain A"/>
    <property type="match status" value="1"/>
</dbReference>
<dbReference type="Proteomes" id="UP000189981">
    <property type="component" value="Unassembled WGS sequence"/>
</dbReference>
<organism evidence="6 7">
    <name type="scientific">Daejeonella lutea</name>
    <dbReference type="NCBI Taxonomy" id="572036"/>
    <lineage>
        <taxon>Bacteria</taxon>
        <taxon>Pseudomonadati</taxon>
        <taxon>Bacteroidota</taxon>
        <taxon>Sphingobacteriia</taxon>
        <taxon>Sphingobacteriales</taxon>
        <taxon>Sphingobacteriaceae</taxon>
        <taxon>Daejeonella</taxon>
    </lineage>
</organism>
<proteinExistence type="inferred from homology"/>
<protein>
    <submittedName>
        <fullName evidence="6">Glycosyltransferase, catalytic subunit of cellulose synthase and poly-beta-1,6-N-acetylglucosamine synthase</fullName>
    </submittedName>
</protein>